<evidence type="ECO:0000259" key="10">
    <source>
        <dbReference type="PROSITE" id="PS50893"/>
    </source>
</evidence>
<name>A0ABW5CJ26_9HYPH</name>
<dbReference type="Proteomes" id="UP001597371">
    <property type="component" value="Unassembled WGS sequence"/>
</dbReference>
<keyword evidence="7" id="KW-0408">Iron</keyword>
<dbReference type="GO" id="GO:0005524">
    <property type="term" value="F:ATP binding"/>
    <property type="evidence" value="ECO:0007669"/>
    <property type="project" value="UniProtKB-KW"/>
</dbReference>
<sequence length="341" mass="37031">MSRAARLEVRGLSRAFEGVKAVEGAGFHVEPGEIVALVGPSGCGKSTTLRMIAGLETQDEGQISLGGERIEHLAPERRAIGIVFQDYALFPHLTVLRNVAFALADLRRGEREGAALPYLKMVELEDLAGRYPDQLSGGQQQRVALARAFAGRPRLILLDEPFSNLDASLRHATRREVRALLKKSGIGAVLVTHDQEEALSFADRVSVMRAGRIEQTGEPSDLYSRPKNAFVASFLGRTNLVRATVRERMAHTVLGPLPVEGEGEGEVLLSIRPEYLELAEATNGEAGAGLVLEREFKGHDMTCWVGLGGEQYQVDTDFTCPFRPGDAVRLVARAPAVIVAE</sequence>
<evidence type="ECO:0000313" key="12">
    <source>
        <dbReference type="Proteomes" id="UP001597371"/>
    </source>
</evidence>
<dbReference type="Pfam" id="PF08402">
    <property type="entry name" value="TOBE_2"/>
    <property type="match status" value="1"/>
</dbReference>
<dbReference type="InterPro" id="IPR015853">
    <property type="entry name" value="ABC_transpr_FbpC"/>
</dbReference>
<evidence type="ECO:0000256" key="8">
    <source>
        <dbReference type="ARBA" id="ARBA00023065"/>
    </source>
</evidence>
<dbReference type="Gene3D" id="3.40.50.300">
    <property type="entry name" value="P-loop containing nucleotide triphosphate hydrolases"/>
    <property type="match status" value="1"/>
</dbReference>
<evidence type="ECO:0000256" key="6">
    <source>
        <dbReference type="ARBA" id="ARBA00022840"/>
    </source>
</evidence>
<dbReference type="PROSITE" id="PS00211">
    <property type="entry name" value="ABC_TRANSPORTER_1"/>
    <property type="match status" value="1"/>
</dbReference>
<feature type="domain" description="ABC transporter" evidence="10">
    <location>
        <begin position="7"/>
        <end position="235"/>
    </location>
</feature>
<keyword evidence="12" id="KW-1185">Reference proteome</keyword>
<evidence type="ECO:0000256" key="5">
    <source>
        <dbReference type="ARBA" id="ARBA00022741"/>
    </source>
</evidence>
<dbReference type="SUPFAM" id="SSF50331">
    <property type="entry name" value="MOP-like"/>
    <property type="match status" value="1"/>
</dbReference>
<keyword evidence="4" id="KW-0410">Iron transport</keyword>
<evidence type="ECO:0000256" key="3">
    <source>
        <dbReference type="ARBA" id="ARBA00022475"/>
    </source>
</evidence>
<comment type="similarity">
    <text evidence="1">Belongs to the ABC transporter superfamily.</text>
</comment>
<dbReference type="PANTHER" id="PTHR42781:SF4">
    <property type="entry name" value="SPERMIDINE_PUTRESCINE IMPORT ATP-BINDING PROTEIN POTA"/>
    <property type="match status" value="1"/>
</dbReference>
<dbReference type="InterPro" id="IPR008995">
    <property type="entry name" value="Mo/tungstate-bd_C_term_dom"/>
</dbReference>
<dbReference type="PANTHER" id="PTHR42781">
    <property type="entry name" value="SPERMIDINE/PUTRESCINE IMPORT ATP-BINDING PROTEIN POTA"/>
    <property type="match status" value="1"/>
</dbReference>
<dbReference type="CDD" id="cd03259">
    <property type="entry name" value="ABC_Carb_Solutes_like"/>
    <property type="match status" value="1"/>
</dbReference>
<dbReference type="InterPro" id="IPR013611">
    <property type="entry name" value="Transp-assoc_OB_typ2"/>
</dbReference>
<dbReference type="Pfam" id="PF00005">
    <property type="entry name" value="ABC_tran"/>
    <property type="match status" value="1"/>
</dbReference>
<keyword evidence="5" id="KW-0547">Nucleotide-binding</keyword>
<dbReference type="InterPro" id="IPR003593">
    <property type="entry name" value="AAA+_ATPase"/>
</dbReference>
<keyword evidence="8" id="KW-0406">Ion transport</keyword>
<evidence type="ECO:0000256" key="9">
    <source>
        <dbReference type="ARBA" id="ARBA00023136"/>
    </source>
</evidence>
<evidence type="ECO:0000256" key="4">
    <source>
        <dbReference type="ARBA" id="ARBA00022496"/>
    </source>
</evidence>
<keyword evidence="9" id="KW-0472">Membrane</keyword>
<evidence type="ECO:0000256" key="7">
    <source>
        <dbReference type="ARBA" id="ARBA00023004"/>
    </source>
</evidence>
<dbReference type="SUPFAM" id="SSF52540">
    <property type="entry name" value="P-loop containing nucleoside triphosphate hydrolases"/>
    <property type="match status" value="1"/>
</dbReference>
<comment type="caution">
    <text evidence="11">The sequence shown here is derived from an EMBL/GenBank/DDBJ whole genome shotgun (WGS) entry which is preliminary data.</text>
</comment>
<dbReference type="InterPro" id="IPR050093">
    <property type="entry name" value="ABC_SmlMolc_Importer"/>
</dbReference>
<gene>
    <name evidence="11" type="ORF">ACFSKQ_00835</name>
</gene>
<organism evidence="11 12">
    <name type="scientific">Aureimonas populi</name>
    <dbReference type="NCBI Taxonomy" id="1701758"/>
    <lineage>
        <taxon>Bacteria</taxon>
        <taxon>Pseudomonadati</taxon>
        <taxon>Pseudomonadota</taxon>
        <taxon>Alphaproteobacteria</taxon>
        <taxon>Hyphomicrobiales</taxon>
        <taxon>Aurantimonadaceae</taxon>
        <taxon>Aureimonas</taxon>
    </lineage>
</organism>
<dbReference type="InterPro" id="IPR027417">
    <property type="entry name" value="P-loop_NTPase"/>
</dbReference>
<dbReference type="SMART" id="SM00382">
    <property type="entry name" value="AAA"/>
    <property type="match status" value="1"/>
</dbReference>
<dbReference type="InterPro" id="IPR017871">
    <property type="entry name" value="ABC_transporter-like_CS"/>
</dbReference>
<dbReference type="EMBL" id="JBHUIJ010000002">
    <property type="protein sequence ID" value="MFD2236008.1"/>
    <property type="molecule type" value="Genomic_DNA"/>
</dbReference>
<evidence type="ECO:0000256" key="2">
    <source>
        <dbReference type="ARBA" id="ARBA00022448"/>
    </source>
</evidence>
<evidence type="ECO:0000313" key="11">
    <source>
        <dbReference type="EMBL" id="MFD2236008.1"/>
    </source>
</evidence>
<accession>A0ABW5CJ26</accession>
<dbReference type="PROSITE" id="PS50893">
    <property type="entry name" value="ABC_TRANSPORTER_2"/>
    <property type="match status" value="1"/>
</dbReference>
<keyword evidence="3" id="KW-1003">Cell membrane</keyword>
<evidence type="ECO:0000256" key="1">
    <source>
        <dbReference type="ARBA" id="ARBA00005417"/>
    </source>
</evidence>
<dbReference type="Gene3D" id="2.40.50.100">
    <property type="match status" value="1"/>
</dbReference>
<reference evidence="12" key="1">
    <citation type="journal article" date="2019" name="Int. J. Syst. Evol. Microbiol.">
        <title>The Global Catalogue of Microorganisms (GCM) 10K type strain sequencing project: providing services to taxonomists for standard genome sequencing and annotation.</title>
        <authorList>
            <consortium name="The Broad Institute Genomics Platform"/>
            <consortium name="The Broad Institute Genome Sequencing Center for Infectious Disease"/>
            <person name="Wu L."/>
            <person name="Ma J."/>
        </authorList>
    </citation>
    <scope>NUCLEOTIDE SEQUENCE [LARGE SCALE GENOMIC DNA]</scope>
    <source>
        <strain evidence="12">ZS-35-S2</strain>
    </source>
</reference>
<proteinExistence type="inferred from homology"/>
<dbReference type="RefSeq" id="WP_209736054.1">
    <property type="nucleotide sequence ID" value="NZ_CP072611.1"/>
</dbReference>
<keyword evidence="6 11" id="KW-0067">ATP-binding</keyword>
<keyword evidence="2" id="KW-0813">Transport</keyword>
<protein>
    <submittedName>
        <fullName evidence="11">ABC transporter ATP-binding protein</fullName>
    </submittedName>
</protein>
<dbReference type="InterPro" id="IPR003439">
    <property type="entry name" value="ABC_transporter-like_ATP-bd"/>
</dbReference>